<organism evidence="1 2">
    <name type="scientific">Litoribacillus peritrichatus</name>
    <dbReference type="NCBI Taxonomy" id="718191"/>
    <lineage>
        <taxon>Bacteria</taxon>
        <taxon>Pseudomonadati</taxon>
        <taxon>Pseudomonadota</taxon>
        <taxon>Gammaproteobacteria</taxon>
        <taxon>Oceanospirillales</taxon>
        <taxon>Oceanospirillaceae</taxon>
        <taxon>Litoribacillus</taxon>
    </lineage>
</organism>
<accession>A0ABP7MPB0</accession>
<name>A0ABP7MPB0_9GAMM</name>
<gene>
    <name evidence="1" type="ORF">GCM10022277_22220</name>
</gene>
<keyword evidence="2" id="KW-1185">Reference proteome</keyword>
<sequence length="158" mass="17697">MNKELIRQAILNNLEEELRLAIHAANEARDLATHEESIAETQYDTVGLEASYLAHGQSMRVAEFQEAIQSYRNLPMAQFDEDTPVRVTALVTVEYQDHTQKQFFIGPMAGGMQLKVAGEDIMLVTPEAPLAKKLLGLYEGDEVLFPDQNEQVVVISVH</sequence>
<dbReference type="InterPro" id="IPR036953">
    <property type="entry name" value="GreA/GreB_C_sf"/>
</dbReference>
<comment type="caution">
    <text evidence="1">The sequence shown here is derived from an EMBL/GenBank/DDBJ whole genome shotgun (WGS) entry which is preliminary data.</text>
</comment>
<dbReference type="EMBL" id="BAABBN010000007">
    <property type="protein sequence ID" value="GAA3925690.1"/>
    <property type="molecule type" value="Genomic_DNA"/>
</dbReference>
<reference evidence="2" key="1">
    <citation type="journal article" date="2019" name="Int. J. Syst. Evol. Microbiol.">
        <title>The Global Catalogue of Microorganisms (GCM) 10K type strain sequencing project: providing services to taxonomists for standard genome sequencing and annotation.</title>
        <authorList>
            <consortium name="The Broad Institute Genomics Platform"/>
            <consortium name="The Broad Institute Genome Sequencing Center for Infectious Disease"/>
            <person name="Wu L."/>
            <person name="Ma J."/>
        </authorList>
    </citation>
    <scope>NUCLEOTIDE SEQUENCE [LARGE SCALE GENOMIC DNA]</scope>
    <source>
        <strain evidence="2">JCM 17551</strain>
    </source>
</reference>
<proteinExistence type="predicted"/>
<evidence type="ECO:0000313" key="1">
    <source>
        <dbReference type="EMBL" id="GAA3925690.1"/>
    </source>
</evidence>
<protein>
    <recommendedName>
        <fullName evidence="3">Transcription elongation factor GreAB</fullName>
    </recommendedName>
</protein>
<dbReference type="SUPFAM" id="SSF54534">
    <property type="entry name" value="FKBP-like"/>
    <property type="match status" value="1"/>
</dbReference>
<evidence type="ECO:0008006" key="3">
    <source>
        <dbReference type="Google" id="ProtNLM"/>
    </source>
</evidence>
<dbReference type="Gene3D" id="3.10.50.30">
    <property type="entry name" value="Transcription elongation factor, GreA/GreB, C-terminal domain"/>
    <property type="match status" value="1"/>
</dbReference>
<dbReference type="RefSeq" id="WP_344798550.1">
    <property type="nucleotide sequence ID" value="NZ_BAABBN010000007.1"/>
</dbReference>
<evidence type="ECO:0000313" key="2">
    <source>
        <dbReference type="Proteomes" id="UP001501565"/>
    </source>
</evidence>
<dbReference type="Proteomes" id="UP001501565">
    <property type="component" value="Unassembled WGS sequence"/>
</dbReference>